<evidence type="ECO:0000313" key="5">
    <source>
        <dbReference type="EMBL" id="BAC90794.1"/>
    </source>
</evidence>
<dbReference type="PANTHER" id="PTHR11712">
    <property type="entry name" value="POLYKETIDE SYNTHASE-RELATED"/>
    <property type="match status" value="1"/>
</dbReference>
<evidence type="ECO:0000256" key="3">
    <source>
        <dbReference type="RuleBase" id="RU003694"/>
    </source>
</evidence>
<dbReference type="SUPFAM" id="SSF53901">
    <property type="entry name" value="Thiolase-like"/>
    <property type="match status" value="2"/>
</dbReference>
<dbReference type="InterPro" id="IPR020841">
    <property type="entry name" value="PKS_Beta-ketoAc_synthase_dom"/>
</dbReference>
<feature type="domain" description="Ketosynthase family 3 (KS3)" evidence="4">
    <location>
        <begin position="48"/>
        <end position="461"/>
    </location>
</feature>
<dbReference type="AlphaFoldDB" id="Q7NCX3"/>
<dbReference type="InterPro" id="IPR014030">
    <property type="entry name" value="Ketoacyl_synth_N"/>
</dbReference>
<dbReference type="EMBL" id="BA000045">
    <property type="protein sequence ID" value="BAC90794.1"/>
    <property type="molecule type" value="Genomic_DNA"/>
</dbReference>
<reference evidence="5 6" key="1">
    <citation type="journal article" date="2003" name="DNA Res.">
        <title>Complete genome structure of Gloeobacter violaceus PCC 7421, a cyanobacterium that lacks thylakoids.</title>
        <authorList>
            <person name="Nakamura Y."/>
            <person name="Kaneko T."/>
            <person name="Sato S."/>
            <person name="Mimuro M."/>
            <person name="Miyashita H."/>
            <person name="Tsuchiya T."/>
            <person name="Sasamoto S."/>
            <person name="Watanabe A."/>
            <person name="Kawashima K."/>
            <person name="Kishida Y."/>
            <person name="Kiyokawa C."/>
            <person name="Kohara M."/>
            <person name="Matsumoto M."/>
            <person name="Matsuno A."/>
            <person name="Nakazaki N."/>
            <person name="Shimpo S."/>
            <person name="Takeuchi C."/>
            <person name="Yamada M."/>
            <person name="Tabata S."/>
        </authorList>
    </citation>
    <scope>NUCLEOTIDE SEQUENCE [LARGE SCALE GENOMIC DNA]</scope>
    <source>
        <strain evidence="6">ATCC 29082 / PCC 7421</strain>
    </source>
</reference>
<organism evidence="5 6">
    <name type="scientific">Gloeobacter violaceus (strain ATCC 29082 / PCC 7421)</name>
    <dbReference type="NCBI Taxonomy" id="251221"/>
    <lineage>
        <taxon>Bacteria</taxon>
        <taxon>Bacillati</taxon>
        <taxon>Cyanobacteriota</taxon>
        <taxon>Cyanophyceae</taxon>
        <taxon>Gloeobacterales</taxon>
        <taxon>Gloeobacteraceae</taxon>
        <taxon>Gloeobacter</taxon>
    </lineage>
</organism>
<reference evidence="5 6" key="2">
    <citation type="journal article" date="2003" name="DNA Res.">
        <title>Complete genome structure of Gloeobacter violaceus PCC 7421, a cyanobacterium that lacks thylakoids (supplement).</title>
        <authorList>
            <person name="Nakamura Y."/>
            <person name="Kaneko T."/>
            <person name="Sato S."/>
            <person name="Mimuro M."/>
            <person name="Miyashita H."/>
            <person name="Tsuchiya T."/>
            <person name="Sasamoto S."/>
            <person name="Watanabe A."/>
            <person name="Kawashima K."/>
            <person name="Kishida Y."/>
            <person name="Kiyokawa C."/>
            <person name="Kohara M."/>
            <person name="Matsumoto M."/>
            <person name="Matsuno A."/>
            <person name="Nakazaki N."/>
            <person name="Shimpo S."/>
            <person name="Takeuchi C."/>
            <person name="Yamada M."/>
            <person name="Tabata S."/>
        </authorList>
    </citation>
    <scope>NUCLEOTIDE SEQUENCE [LARGE SCALE GENOMIC DNA]</scope>
    <source>
        <strain evidence="6">ATCC 29082 / PCC 7421</strain>
    </source>
</reference>
<dbReference type="Pfam" id="PF00109">
    <property type="entry name" value="ketoacyl-synt"/>
    <property type="match status" value="1"/>
</dbReference>
<accession>Q7NCX3</accession>
<gene>
    <name evidence="5" type="ordered locus">gll2853</name>
</gene>
<dbReference type="STRING" id="251221.gene:10760357"/>
<dbReference type="InterPro" id="IPR016039">
    <property type="entry name" value="Thiolase-like"/>
</dbReference>
<dbReference type="GO" id="GO:0006633">
    <property type="term" value="P:fatty acid biosynthetic process"/>
    <property type="evidence" value="ECO:0000318"/>
    <property type="project" value="GO_Central"/>
</dbReference>
<dbReference type="InParanoid" id="Q7NCX3"/>
<dbReference type="Gene3D" id="3.40.47.10">
    <property type="match status" value="1"/>
</dbReference>
<dbReference type="InterPro" id="IPR000794">
    <property type="entry name" value="Beta-ketoacyl_synthase"/>
</dbReference>
<keyword evidence="6" id="KW-1185">Reference proteome</keyword>
<name>Q7NCX3_GLOVI</name>
<comment type="similarity">
    <text evidence="1 3">Belongs to the thiolase-like superfamily. Beta-ketoacyl-ACP synthases family.</text>
</comment>
<sequence>MTRNVLPSTEVPWRVGAVSIWNAGEHAQNQSKLQLLRSTKGEYLMLPARRVVVTGMGTVNPIGKSVNEFWENCCKGVSGVKVVSDFAIADSQSQIAGVVEDFDFWEYFPQNDLLGVDRSCIFALVAAKEALESAGLGESFLKSLSPGKCRLLMSTAAAQIASMEKDFLASLGDETLALHRPRATPGVVHFNATAKTLANQFGIPGECLTVTTGCTGALDAMGYAMDLIRLGKMDLAVVGGAEAPITPICMAAFSKIGATTSRNAEPQKASRPFDMGRDGFVLAEGSGMLVIEALDHALLRGAPIFAELGGYGSLNNFYHMTKMPENGLQLAQSARTAIEDAGISPDEIDSINAHGSSTPQNDIAEANAYWRLFQERTPTIPVTCIKSHIGHTLAASSAIEVIASIMSMRTGIVPPTINLVKQDSRCMLDVVADEPRRASVRCTLKTSSGFSGIHSSLVIRKFEHRN</sequence>
<dbReference type="OrthoDB" id="9808669at2"/>
<keyword evidence="2 3" id="KW-0808">Transferase</keyword>
<dbReference type="SMART" id="SM00825">
    <property type="entry name" value="PKS_KS"/>
    <property type="match status" value="1"/>
</dbReference>
<protein>
    <submittedName>
        <fullName evidence="5">Gll2853 protein</fullName>
    </submittedName>
</protein>
<dbReference type="KEGG" id="gvi:gll2853"/>
<evidence type="ECO:0000313" key="6">
    <source>
        <dbReference type="Proteomes" id="UP000000557"/>
    </source>
</evidence>
<dbReference type="CDD" id="cd00834">
    <property type="entry name" value="KAS_I_II"/>
    <property type="match status" value="1"/>
</dbReference>
<dbReference type="Pfam" id="PF02801">
    <property type="entry name" value="Ketoacyl-synt_C"/>
    <property type="match status" value="1"/>
</dbReference>
<dbReference type="GO" id="GO:0005829">
    <property type="term" value="C:cytosol"/>
    <property type="evidence" value="ECO:0000318"/>
    <property type="project" value="GO_Central"/>
</dbReference>
<proteinExistence type="inferred from homology"/>
<dbReference type="PATRIC" id="fig|251221.4.peg.2884"/>
<dbReference type="PhylomeDB" id="Q7NCX3"/>
<evidence type="ECO:0000256" key="2">
    <source>
        <dbReference type="ARBA" id="ARBA00022679"/>
    </source>
</evidence>
<dbReference type="HOGENOM" id="CLU_000022_69_2_3"/>
<dbReference type="PROSITE" id="PS52004">
    <property type="entry name" value="KS3_2"/>
    <property type="match status" value="1"/>
</dbReference>
<dbReference type="PANTHER" id="PTHR11712:SF336">
    <property type="entry name" value="3-OXOACYL-[ACYL-CARRIER-PROTEIN] SYNTHASE, MITOCHONDRIAL"/>
    <property type="match status" value="1"/>
</dbReference>
<dbReference type="eggNOG" id="COG0304">
    <property type="taxonomic scope" value="Bacteria"/>
</dbReference>
<dbReference type="GO" id="GO:0004315">
    <property type="term" value="F:3-oxoacyl-[acyl-carrier-protein] synthase activity"/>
    <property type="evidence" value="ECO:0000318"/>
    <property type="project" value="GO_Central"/>
</dbReference>
<evidence type="ECO:0000256" key="1">
    <source>
        <dbReference type="ARBA" id="ARBA00008467"/>
    </source>
</evidence>
<dbReference type="InterPro" id="IPR014031">
    <property type="entry name" value="Ketoacyl_synth_C"/>
</dbReference>
<dbReference type="EnsemblBacteria" id="BAC90794">
    <property type="protein sequence ID" value="BAC90794"/>
    <property type="gene ID" value="BAC90794"/>
</dbReference>
<dbReference type="Proteomes" id="UP000000557">
    <property type="component" value="Chromosome"/>
</dbReference>
<evidence type="ECO:0000259" key="4">
    <source>
        <dbReference type="PROSITE" id="PS52004"/>
    </source>
</evidence>